<proteinExistence type="predicted"/>
<name>A0ACA9PK27_9GLOM</name>
<evidence type="ECO:0000313" key="2">
    <source>
        <dbReference type="Proteomes" id="UP000789920"/>
    </source>
</evidence>
<feature type="non-terminal residue" evidence="1">
    <location>
        <position position="1"/>
    </location>
</feature>
<dbReference type="Proteomes" id="UP000789920">
    <property type="component" value="Unassembled WGS sequence"/>
</dbReference>
<accession>A0ACA9PK27</accession>
<keyword evidence="2" id="KW-1185">Reference proteome</keyword>
<protein>
    <submittedName>
        <fullName evidence="1">32757_t:CDS:1</fullName>
    </submittedName>
</protein>
<comment type="caution">
    <text evidence="1">The sequence shown here is derived from an EMBL/GenBank/DDBJ whole genome shotgun (WGS) entry which is preliminary data.</text>
</comment>
<gene>
    <name evidence="1" type="ORF">RPERSI_LOCUS10688</name>
</gene>
<sequence length="63" mass="7706">TLILYNELYEFDTILLSWNQIVAAMLPHPKVIERNITSKWQNYLYWRCILGQSWKPDKFNHHD</sequence>
<organism evidence="1 2">
    <name type="scientific">Racocetra persica</name>
    <dbReference type="NCBI Taxonomy" id="160502"/>
    <lineage>
        <taxon>Eukaryota</taxon>
        <taxon>Fungi</taxon>
        <taxon>Fungi incertae sedis</taxon>
        <taxon>Mucoromycota</taxon>
        <taxon>Glomeromycotina</taxon>
        <taxon>Glomeromycetes</taxon>
        <taxon>Diversisporales</taxon>
        <taxon>Gigasporaceae</taxon>
        <taxon>Racocetra</taxon>
    </lineage>
</organism>
<dbReference type="EMBL" id="CAJVQC010021389">
    <property type="protein sequence ID" value="CAG8713142.1"/>
    <property type="molecule type" value="Genomic_DNA"/>
</dbReference>
<reference evidence="1" key="1">
    <citation type="submission" date="2021-06" db="EMBL/GenBank/DDBJ databases">
        <authorList>
            <person name="Kallberg Y."/>
            <person name="Tangrot J."/>
            <person name="Rosling A."/>
        </authorList>
    </citation>
    <scope>NUCLEOTIDE SEQUENCE</scope>
    <source>
        <strain evidence="1">MA461A</strain>
    </source>
</reference>
<evidence type="ECO:0000313" key="1">
    <source>
        <dbReference type="EMBL" id="CAG8713142.1"/>
    </source>
</evidence>